<keyword evidence="5" id="KW-0046">Antibiotic resistance</keyword>
<keyword evidence="2" id="KW-0813">Transport</keyword>
<dbReference type="AlphaFoldDB" id="A0A8J3NAT2"/>
<dbReference type="Proteomes" id="UP000612808">
    <property type="component" value="Unassembled WGS sequence"/>
</dbReference>
<dbReference type="InterPro" id="IPR027417">
    <property type="entry name" value="P-loop_NTPase"/>
</dbReference>
<dbReference type="EMBL" id="BOMB01000004">
    <property type="protein sequence ID" value="GID09877.1"/>
    <property type="molecule type" value="Genomic_DNA"/>
</dbReference>
<dbReference type="Gene3D" id="3.40.50.300">
    <property type="entry name" value="P-loop containing nucleotide triphosphate hydrolases"/>
    <property type="match status" value="1"/>
</dbReference>
<sequence>MPIIRADSLVKEFRRPKRVPGRFGAVRTLLTRQYTVTRAVDGVGFDIDAGELVGYLGPNGAGKSTTIKMLTGILVPTSGAVEVSGVVPWRDRERNARHIGVVFGQRSGLWWDLPLIDSLHLAATLYDVRPADLRAHLARFTDLLGLDEFLTTPVRQLSLGQRMRGDLAAAMLHRPDVLYLDEPTIGLDVVARDRIRAFVADLNRAAGTTVVLTTHDLDDVEALCRRIILIDHGRVLYDGDVATLKARHAPHRELVVHLAEPGPVEIADAEPVAATDGRVTLRFDPARVSSADLIGRVLARHRVTDLSIVEPDLERVVAGIYADRTA</sequence>
<gene>
    <name evidence="7" type="ORF">Aru02nite_07660</name>
</gene>
<evidence type="ECO:0000256" key="1">
    <source>
        <dbReference type="ARBA" id="ARBA00004202"/>
    </source>
</evidence>
<evidence type="ECO:0000256" key="5">
    <source>
        <dbReference type="ARBA" id="ARBA00023251"/>
    </source>
</evidence>
<dbReference type="InterPro" id="IPR003593">
    <property type="entry name" value="AAA+_ATPase"/>
</dbReference>
<protein>
    <submittedName>
        <fullName evidence="7">ABC transporter ATP-binding protein</fullName>
    </submittedName>
</protein>
<dbReference type="SMART" id="SM00382">
    <property type="entry name" value="AAA"/>
    <property type="match status" value="1"/>
</dbReference>
<evidence type="ECO:0000313" key="8">
    <source>
        <dbReference type="Proteomes" id="UP000612808"/>
    </source>
</evidence>
<evidence type="ECO:0000313" key="7">
    <source>
        <dbReference type="EMBL" id="GID09877.1"/>
    </source>
</evidence>
<organism evidence="7 8">
    <name type="scientific">Actinocatenispora rupis</name>
    <dbReference type="NCBI Taxonomy" id="519421"/>
    <lineage>
        <taxon>Bacteria</taxon>
        <taxon>Bacillati</taxon>
        <taxon>Actinomycetota</taxon>
        <taxon>Actinomycetes</taxon>
        <taxon>Micromonosporales</taxon>
        <taxon>Micromonosporaceae</taxon>
        <taxon>Actinocatenispora</taxon>
    </lineage>
</organism>
<dbReference type="GO" id="GO:0046677">
    <property type="term" value="P:response to antibiotic"/>
    <property type="evidence" value="ECO:0007669"/>
    <property type="project" value="UniProtKB-KW"/>
</dbReference>
<name>A0A8J3NAT2_9ACTN</name>
<feature type="domain" description="ABC transporter" evidence="6">
    <location>
        <begin position="4"/>
        <end position="257"/>
    </location>
</feature>
<reference evidence="7" key="1">
    <citation type="submission" date="2021-01" db="EMBL/GenBank/DDBJ databases">
        <title>Whole genome shotgun sequence of Actinocatenispora rupis NBRC 107355.</title>
        <authorList>
            <person name="Komaki H."/>
            <person name="Tamura T."/>
        </authorList>
    </citation>
    <scope>NUCLEOTIDE SEQUENCE</scope>
    <source>
        <strain evidence="7">NBRC 107355</strain>
    </source>
</reference>
<proteinExistence type="predicted"/>
<dbReference type="PROSITE" id="PS50893">
    <property type="entry name" value="ABC_TRANSPORTER_2"/>
    <property type="match status" value="1"/>
</dbReference>
<dbReference type="PANTHER" id="PTHR42711:SF1">
    <property type="entry name" value="ABC-TRANSPORT PROTEIN, ATP-BINDING COMPONENT"/>
    <property type="match status" value="1"/>
</dbReference>
<comment type="caution">
    <text evidence="7">The sequence shown here is derived from an EMBL/GenBank/DDBJ whole genome shotgun (WGS) entry which is preliminary data.</text>
</comment>
<dbReference type="InterPro" id="IPR050763">
    <property type="entry name" value="ABC_transporter_ATP-binding"/>
</dbReference>
<keyword evidence="3" id="KW-0547">Nucleotide-binding</keyword>
<accession>A0A8J3NAT2</accession>
<dbReference type="SUPFAM" id="SSF52540">
    <property type="entry name" value="P-loop containing nucleoside triphosphate hydrolases"/>
    <property type="match status" value="1"/>
</dbReference>
<dbReference type="Pfam" id="PF00005">
    <property type="entry name" value="ABC_tran"/>
    <property type="match status" value="1"/>
</dbReference>
<dbReference type="GO" id="GO:0005524">
    <property type="term" value="F:ATP binding"/>
    <property type="evidence" value="ECO:0007669"/>
    <property type="project" value="UniProtKB-KW"/>
</dbReference>
<evidence type="ECO:0000256" key="2">
    <source>
        <dbReference type="ARBA" id="ARBA00022448"/>
    </source>
</evidence>
<dbReference type="InterPro" id="IPR003439">
    <property type="entry name" value="ABC_transporter-like_ATP-bd"/>
</dbReference>
<comment type="subcellular location">
    <subcellularLocation>
        <location evidence="1">Cell membrane</location>
        <topology evidence="1">Peripheral membrane protein</topology>
    </subcellularLocation>
</comment>
<dbReference type="PANTHER" id="PTHR42711">
    <property type="entry name" value="ABC TRANSPORTER ATP-BINDING PROTEIN"/>
    <property type="match status" value="1"/>
</dbReference>
<evidence type="ECO:0000256" key="4">
    <source>
        <dbReference type="ARBA" id="ARBA00022840"/>
    </source>
</evidence>
<dbReference type="RefSeq" id="WP_239076381.1">
    <property type="nucleotide sequence ID" value="NZ_BAAAZM010000002.1"/>
</dbReference>
<keyword evidence="8" id="KW-1185">Reference proteome</keyword>
<dbReference type="GO" id="GO:0005886">
    <property type="term" value="C:plasma membrane"/>
    <property type="evidence" value="ECO:0007669"/>
    <property type="project" value="UniProtKB-SubCell"/>
</dbReference>
<evidence type="ECO:0000256" key="3">
    <source>
        <dbReference type="ARBA" id="ARBA00022741"/>
    </source>
</evidence>
<dbReference type="GO" id="GO:0016887">
    <property type="term" value="F:ATP hydrolysis activity"/>
    <property type="evidence" value="ECO:0007669"/>
    <property type="project" value="InterPro"/>
</dbReference>
<keyword evidence="4 7" id="KW-0067">ATP-binding</keyword>
<evidence type="ECO:0000259" key="6">
    <source>
        <dbReference type="PROSITE" id="PS50893"/>
    </source>
</evidence>